<evidence type="ECO:0000313" key="7">
    <source>
        <dbReference type="RefSeq" id="XP_018013449.2"/>
    </source>
</evidence>
<reference evidence="7" key="1">
    <citation type="submission" date="2025-08" db="UniProtKB">
        <authorList>
            <consortium name="RefSeq"/>
        </authorList>
    </citation>
    <scope>IDENTIFICATION</scope>
    <source>
        <tissue evidence="7">Whole organism</tissue>
    </source>
</reference>
<feature type="compositionally biased region" description="Polar residues" evidence="4">
    <location>
        <begin position="562"/>
        <end position="575"/>
    </location>
</feature>
<sequence length="1374" mass="149197">MEVRWTWELPVISPAVPPSLVVEVGADFSVPCTASGIPPPRVVWFRADQDGHWHELDKKSALTMKAVDLHDAGLYMCSAVNTAGRVNSTTQISVISPKPKVVSMVASDVVEGEDLVITCVVQDWDGFVDFVSGKKALRPDGENGSRYSIEKVAVSKSLHQSIEGDETGQRTKTDNIVNFQDEIARSADSELMDSVQIGEEADAASQVRRAGDLLFAYTLRVSRATAQDNGVYTCHAGPNGAQASLPIVVKPRAPYVVGTRGAVFVKTVAPQHRMPHDGAPHQQHVAVICILANARNKQVNFYHNGTLISFHGEQSRYERISLTAGRQKNDHSIPDNVWEELEDNEINPSIRHEYDIISRQLLLVKDAEVHGSGLYSCGFDKEQSEGINLVVQPVEAVVSISATPLAVQGGELLLSCRVIGQQGEVTFLHNGTEIQNTAGDEMVPTDGDGGGGDPRLFTTTHQLLLLNITSAHSGVYTCRTQASPGRSIEVLVHEVLVEFSSVGKAPAAWSGDSVVFRCQVQGPELPYLEVELLHNGSPVGLLVDNDPQTPAKNSPCVAGTEQPPSDDSIYDQNQMPHDASNQILDANGSCIHASSTVQWSYHQTVEPVDEGSAGVWGCLARWNGIEWMANEFVNLTVYVAPVIVSSPGPSLVVTKGQVVVLECASSGSPAPHVTWTSHHRPNTVLADGVGQATLILDPATEDDLYDCAATVLNITVKSSTQLKVVMDHDFENVLQDLPTTQAPDFRNSQLLPTTPPIRFTEEEIFELTSEVPISTKFPYTSSADVSEDSVNVTTLPIFVVTTQVSVSTESAAPENWPEHSGEYDYTDDALTETPEVSTSHWEPPTTSPDTMATTEELLSSSSQPTSTRTTANITTTTIPSISTPSFPFTPSTSPPDMFYTLPPVMSSTPLPDISSTSESEVMSQKESIEVPDLNEDFVGFIVNETEIQQHFIRIDKTQNVDLHCSPYSVLSEVTWAQSPVESDASEILFIGSIDLAGIEGMTVTEAGHLVIRASALSDLLPKTFTCFVINVETWEDVPIHSYTVSLIEDIPTTEFSPTLVPPTSPAPPEPAVPEFVFVAGNTARARDSASILLDHKHVENLKIEAQECLSGAVESWIGSDEVMLNACGLGWVALKHVLLRRPLLVVIEFHRIIRDQERIHYLPAVLLYLHAGDGRLFSAVAAEKTLRDYVDDDVKRSSAPQFLLTLNEGLDCVLSPSCRSPQTPTLDALTSAVPSAGTQSHRHARSPDQDLIDLSLTNEEIGRRSLGRGENLIDLGLTKGVVDQRSLGRSSRGLIDQRSFGRSSRGLIDQRSFGRSSRGLIDQRSFGRSSRGLIDQRSLGRSSRSLTHLDLANGVIGQTSSRSAFRTQRDGTID</sequence>
<dbReference type="InterPro" id="IPR003598">
    <property type="entry name" value="Ig_sub2"/>
</dbReference>
<proteinExistence type="predicted"/>
<dbReference type="GO" id="GO:0007156">
    <property type="term" value="P:homophilic cell adhesion via plasma membrane adhesion molecules"/>
    <property type="evidence" value="ECO:0007669"/>
    <property type="project" value="TreeGrafter"/>
</dbReference>
<feature type="region of interest" description="Disordered" evidence="4">
    <location>
        <begin position="832"/>
        <end position="852"/>
    </location>
</feature>
<feature type="domain" description="Ig-like" evidence="5">
    <location>
        <begin position="641"/>
        <end position="717"/>
    </location>
</feature>
<evidence type="ECO:0000256" key="2">
    <source>
        <dbReference type="ARBA" id="ARBA00023157"/>
    </source>
</evidence>
<dbReference type="InterPro" id="IPR007110">
    <property type="entry name" value="Ig-like_dom"/>
</dbReference>
<dbReference type="KEGG" id="hazt:108670484"/>
<keyword evidence="1" id="KW-0732">Signal</keyword>
<dbReference type="SMART" id="SM00409">
    <property type="entry name" value="IG"/>
    <property type="match status" value="5"/>
</dbReference>
<keyword evidence="2" id="KW-1015">Disulfide bond</keyword>
<dbReference type="Proteomes" id="UP000694843">
    <property type="component" value="Unplaced"/>
</dbReference>
<evidence type="ECO:0000256" key="3">
    <source>
        <dbReference type="ARBA" id="ARBA00023319"/>
    </source>
</evidence>
<dbReference type="RefSeq" id="XP_018013449.2">
    <property type="nucleotide sequence ID" value="XM_018157960.2"/>
</dbReference>
<dbReference type="PANTHER" id="PTHR45080">
    <property type="entry name" value="CONTACTIN 5"/>
    <property type="match status" value="1"/>
</dbReference>
<protein>
    <submittedName>
        <fullName evidence="7">Uncharacterized protein LOC108670484</fullName>
    </submittedName>
</protein>
<evidence type="ECO:0000259" key="5">
    <source>
        <dbReference type="PROSITE" id="PS50835"/>
    </source>
</evidence>
<dbReference type="GeneID" id="108670484"/>
<evidence type="ECO:0000256" key="4">
    <source>
        <dbReference type="SAM" id="MobiDB-lite"/>
    </source>
</evidence>
<evidence type="ECO:0000313" key="6">
    <source>
        <dbReference type="Proteomes" id="UP000694843"/>
    </source>
</evidence>
<dbReference type="Pfam" id="PF13927">
    <property type="entry name" value="Ig_3"/>
    <property type="match status" value="1"/>
</dbReference>
<keyword evidence="3" id="KW-0393">Immunoglobulin domain</keyword>
<dbReference type="InterPro" id="IPR050958">
    <property type="entry name" value="Cell_Adh-Cytoskel_Orgn"/>
</dbReference>
<dbReference type="PANTHER" id="PTHR45080:SF8">
    <property type="entry name" value="IG-LIKE DOMAIN-CONTAINING PROTEIN"/>
    <property type="match status" value="1"/>
</dbReference>
<dbReference type="InterPro" id="IPR003599">
    <property type="entry name" value="Ig_sub"/>
</dbReference>
<dbReference type="GO" id="GO:0005886">
    <property type="term" value="C:plasma membrane"/>
    <property type="evidence" value="ECO:0007669"/>
    <property type="project" value="TreeGrafter"/>
</dbReference>
<dbReference type="Pfam" id="PF07679">
    <property type="entry name" value="I-set"/>
    <property type="match status" value="1"/>
</dbReference>
<feature type="domain" description="Ig-like" evidence="5">
    <location>
        <begin position="10"/>
        <end position="93"/>
    </location>
</feature>
<name>A0A8B7NII3_HYAAZ</name>
<evidence type="ECO:0000256" key="1">
    <source>
        <dbReference type="ARBA" id="ARBA00022729"/>
    </source>
</evidence>
<dbReference type="SMART" id="SM00408">
    <property type="entry name" value="IGc2"/>
    <property type="match status" value="3"/>
</dbReference>
<dbReference type="OrthoDB" id="6412111at2759"/>
<accession>A0A8B7NII3</accession>
<dbReference type="InterPro" id="IPR013783">
    <property type="entry name" value="Ig-like_fold"/>
</dbReference>
<feature type="domain" description="Ig-like" evidence="5">
    <location>
        <begin position="393"/>
        <end position="489"/>
    </location>
</feature>
<feature type="region of interest" description="Disordered" evidence="4">
    <location>
        <begin position="546"/>
        <end position="575"/>
    </location>
</feature>
<dbReference type="PROSITE" id="PS50835">
    <property type="entry name" value="IG_LIKE"/>
    <property type="match status" value="3"/>
</dbReference>
<gene>
    <name evidence="7" type="primary">LOC108670484</name>
</gene>
<dbReference type="InterPro" id="IPR013098">
    <property type="entry name" value="Ig_I-set"/>
</dbReference>
<dbReference type="Gene3D" id="2.60.40.10">
    <property type="entry name" value="Immunoglobulins"/>
    <property type="match status" value="3"/>
</dbReference>
<keyword evidence="6" id="KW-1185">Reference proteome</keyword>
<dbReference type="InterPro" id="IPR036179">
    <property type="entry name" value="Ig-like_dom_sf"/>
</dbReference>
<dbReference type="SUPFAM" id="SSF48726">
    <property type="entry name" value="Immunoglobulin"/>
    <property type="match status" value="4"/>
</dbReference>
<organism evidence="6 7">
    <name type="scientific">Hyalella azteca</name>
    <name type="common">Amphipod</name>
    <dbReference type="NCBI Taxonomy" id="294128"/>
    <lineage>
        <taxon>Eukaryota</taxon>
        <taxon>Metazoa</taxon>
        <taxon>Ecdysozoa</taxon>
        <taxon>Arthropoda</taxon>
        <taxon>Crustacea</taxon>
        <taxon>Multicrustacea</taxon>
        <taxon>Malacostraca</taxon>
        <taxon>Eumalacostraca</taxon>
        <taxon>Peracarida</taxon>
        <taxon>Amphipoda</taxon>
        <taxon>Senticaudata</taxon>
        <taxon>Talitrida</taxon>
        <taxon>Talitroidea</taxon>
        <taxon>Hyalellidae</taxon>
        <taxon>Hyalella</taxon>
    </lineage>
</organism>